<keyword evidence="2" id="KW-1003">Cell membrane</keyword>
<keyword evidence="3 6" id="KW-0812">Transmembrane</keyword>
<keyword evidence="9" id="KW-1185">Reference proteome</keyword>
<sequence length="683" mass="69843">MIALRTNSPRALGLYLRMFRGGGRSDRGLWALAVGAAALVVLVLTLTLGVLGAIDARQDRTGWQVPQASADAVAQQMTRTRIVDGMPFTTVYLAARAGVPAESLPAVPGVGRFPRPGEVFAAPRVTALGPERSGLAPPSATIALTALRSPDQQVAVVGLRPGDPRLAQRLGTDALRPGEQVDATPISGFRAGSGGEQVTSDGGLRFLAGAAAILLIVPVLALASAVAQLGAHRRNRRAAALRLAGAPRHAVSTIAVAEAVTIGTAGVVAGGAAVAVLAPAMSRVELDASTWMTWDLWPGWPIFIGMWAVLVTALAVASIYSSRRAVIDPVAVADAHTPRPLRLVRVVAFVAVLIGFAEVTRGESGASQTVLLVAFGTVFAATLVIGPWLVQAVGWRLIRRGASDPVALIAGRRVVDDPRAGWRLVAGVALACFVAGFFASFGVGDTTVFRGTSGAVDVMAPEGEGGRVRAAVDAAVTQSVGAGVAAVTVEAIAPPAYVLIDPGAGNRGGSVGMRTETVRVALPVDPAARDKVRDAIARAVPELPAATGAENGARSNQLLVDMRRSVFIVLGVAFLTAAVSVGVTSAAGILERRDTFRAQRLAGVPLTVLDRSRRRALMSPMVATSLTAGLAGIFSGAPLAIAGGGGYSLSGLLLVVLAFGSGWAVTEVATRASSPLLARVSAP</sequence>
<evidence type="ECO:0000256" key="5">
    <source>
        <dbReference type="ARBA" id="ARBA00023136"/>
    </source>
</evidence>
<feature type="domain" description="ABC3 transporter permease C-terminal" evidence="7">
    <location>
        <begin position="212"/>
        <end position="323"/>
    </location>
</feature>
<keyword evidence="4 6" id="KW-1133">Transmembrane helix</keyword>
<reference evidence="8" key="1">
    <citation type="submission" date="2023-08" db="EMBL/GenBank/DDBJ databases">
        <title>The draft genome of Tsukamurella strandjordii strain 050030.</title>
        <authorList>
            <person name="Zhao F."/>
            <person name="Feng Y."/>
            <person name="Zong Z."/>
        </authorList>
    </citation>
    <scope>NUCLEOTIDE SEQUENCE</scope>
    <source>
        <strain evidence="8">050030</strain>
    </source>
</reference>
<feature type="transmembrane region" description="Helical" evidence="6">
    <location>
        <begin position="250"/>
        <end position="280"/>
    </location>
</feature>
<dbReference type="Pfam" id="PF02687">
    <property type="entry name" value="FtsX"/>
    <property type="match status" value="1"/>
</dbReference>
<dbReference type="AlphaFoldDB" id="A0AA90N961"/>
<feature type="transmembrane region" description="Helical" evidence="6">
    <location>
        <begin position="206"/>
        <end position="229"/>
    </location>
</feature>
<feature type="transmembrane region" description="Helical" evidence="6">
    <location>
        <begin position="28"/>
        <end position="54"/>
    </location>
</feature>
<evidence type="ECO:0000256" key="2">
    <source>
        <dbReference type="ARBA" id="ARBA00022475"/>
    </source>
</evidence>
<feature type="transmembrane region" description="Helical" evidence="6">
    <location>
        <begin position="300"/>
        <end position="320"/>
    </location>
</feature>
<evidence type="ECO:0000313" key="9">
    <source>
        <dbReference type="Proteomes" id="UP001178281"/>
    </source>
</evidence>
<dbReference type="InterPro" id="IPR003838">
    <property type="entry name" value="ABC3_permease_C"/>
</dbReference>
<feature type="transmembrane region" description="Helical" evidence="6">
    <location>
        <begin position="566"/>
        <end position="590"/>
    </location>
</feature>
<feature type="transmembrane region" description="Helical" evidence="6">
    <location>
        <begin position="369"/>
        <end position="390"/>
    </location>
</feature>
<dbReference type="GO" id="GO:0005886">
    <property type="term" value="C:plasma membrane"/>
    <property type="evidence" value="ECO:0007669"/>
    <property type="project" value="UniProtKB-SubCell"/>
</dbReference>
<feature type="transmembrane region" description="Helical" evidence="6">
    <location>
        <begin position="621"/>
        <end position="641"/>
    </location>
</feature>
<gene>
    <name evidence="8" type="ORF">Q7X28_00025</name>
</gene>
<organism evidence="8 9">
    <name type="scientific">Tsukamurella strandjordii</name>
    <dbReference type="NCBI Taxonomy" id="147577"/>
    <lineage>
        <taxon>Bacteria</taxon>
        <taxon>Bacillati</taxon>
        <taxon>Actinomycetota</taxon>
        <taxon>Actinomycetes</taxon>
        <taxon>Mycobacteriales</taxon>
        <taxon>Tsukamurellaceae</taxon>
        <taxon>Tsukamurella</taxon>
    </lineage>
</organism>
<evidence type="ECO:0000259" key="7">
    <source>
        <dbReference type="Pfam" id="PF02687"/>
    </source>
</evidence>
<dbReference type="RefSeq" id="WP_305109901.1">
    <property type="nucleotide sequence ID" value="NZ_JAUTIX010000001.1"/>
</dbReference>
<name>A0AA90N961_9ACTN</name>
<evidence type="ECO:0000256" key="3">
    <source>
        <dbReference type="ARBA" id="ARBA00022692"/>
    </source>
</evidence>
<keyword evidence="5 6" id="KW-0472">Membrane</keyword>
<feature type="transmembrane region" description="Helical" evidence="6">
    <location>
        <begin position="422"/>
        <end position="443"/>
    </location>
</feature>
<evidence type="ECO:0000313" key="8">
    <source>
        <dbReference type="EMBL" id="MDP0396297.1"/>
    </source>
</evidence>
<comment type="subcellular location">
    <subcellularLocation>
        <location evidence="1">Cell membrane</location>
        <topology evidence="1">Multi-pass membrane protein</topology>
    </subcellularLocation>
</comment>
<comment type="caution">
    <text evidence="8">The sequence shown here is derived from an EMBL/GenBank/DDBJ whole genome shotgun (WGS) entry which is preliminary data.</text>
</comment>
<evidence type="ECO:0000256" key="6">
    <source>
        <dbReference type="SAM" id="Phobius"/>
    </source>
</evidence>
<evidence type="ECO:0000256" key="1">
    <source>
        <dbReference type="ARBA" id="ARBA00004651"/>
    </source>
</evidence>
<dbReference type="Proteomes" id="UP001178281">
    <property type="component" value="Unassembled WGS sequence"/>
</dbReference>
<accession>A0AA90N961</accession>
<proteinExistence type="predicted"/>
<dbReference type="EMBL" id="JAUTIX010000001">
    <property type="protein sequence ID" value="MDP0396297.1"/>
    <property type="molecule type" value="Genomic_DNA"/>
</dbReference>
<evidence type="ECO:0000256" key="4">
    <source>
        <dbReference type="ARBA" id="ARBA00022989"/>
    </source>
</evidence>
<protein>
    <recommendedName>
        <fullName evidence="7">ABC3 transporter permease C-terminal domain-containing protein</fullName>
    </recommendedName>
</protein>
<feature type="transmembrane region" description="Helical" evidence="6">
    <location>
        <begin position="341"/>
        <end position="357"/>
    </location>
</feature>
<feature type="transmembrane region" description="Helical" evidence="6">
    <location>
        <begin position="647"/>
        <end position="666"/>
    </location>
</feature>